<accession>A0AAE1BGC5</accession>
<reference evidence="1" key="1">
    <citation type="submission" date="2023-10" db="EMBL/GenBank/DDBJ databases">
        <title>Genome assemblies of two species of porcelain crab, Petrolisthes cinctipes and Petrolisthes manimaculis (Anomura: Porcellanidae).</title>
        <authorList>
            <person name="Angst P."/>
        </authorList>
    </citation>
    <scope>NUCLEOTIDE SEQUENCE</scope>
    <source>
        <strain evidence="1">PB745_01</strain>
        <tissue evidence="1">Gill</tissue>
    </source>
</reference>
<evidence type="ECO:0000313" key="2">
    <source>
        <dbReference type="Proteomes" id="UP001286313"/>
    </source>
</evidence>
<keyword evidence="2" id="KW-1185">Reference proteome</keyword>
<name>A0AAE1BGC5_PETCI</name>
<dbReference type="EMBL" id="JAWQEG010008535">
    <property type="protein sequence ID" value="KAK3850115.1"/>
    <property type="molecule type" value="Genomic_DNA"/>
</dbReference>
<organism evidence="1 2">
    <name type="scientific">Petrolisthes cinctipes</name>
    <name type="common">Flat porcelain crab</name>
    <dbReference type="NCBI Taxonomy" id="88211"/>
    <lineage>
        <taxon>Eukaryota</taxon>
        <taxon>Metazoa</taxon>
        <taxon>Ecdysozoa</taxon>
        <taxon>Arthropoda</taxon>
        <taxon>Crustacea</taxon>
        <taxon>Multicrustacea</taxon>
        <taxon>Malacostraca</taxon>
        <taxon>Eumalacostraca</taxon>
        <taxon>Eucarida</taxon>
        <taxon>Decapoda</taxon>
        <taxon>Pleocyemata</taxon>
        <taxon>Anomura</taxon>
        <taxon>Galatheoidea</taxon>
        <taxon>Porcellanidae</taxon>
        <taxon>Petrolisthes</taxon>
    </lineage>
</organism>
<sequence length="113" mass="12540">MEWFLVSAVGSFIPSCLKEREEWRVGGVVGCGGSSVSDYRDRTTQEGNTETRKHSRKKTLFIPNINTITLTAVNKETDTDSKQCLGVLSLGYTWSIWFSLVSGTVGRVEFTLA</sequence>
<evidence type="ECO:0000313" key="1">
    <source>
        <dbReference type="EMBL" id="KAK3850115.1"/>
    </source>
</evidence>
<protein>
    <submittedName>
        <fullName evidence="1">Uncharacterized protein</fullName>
    </submittedName>
</protein>
<dbReference type="Proteomes" id="UP001286313">
    <property type="component" value="Unassembled WGS sequence"/>
</dbReference>
<dbReference type="AlphaFoldDB" id="A0AAE1BGC5"/>
<gene>
    <name evidence="1" type="ORF">Pcinc_043160</name>
</gene>
<proteinExistence type="predicted"/>
<comment type="caution">
    <text evidence="1">The sequence shown here is derived from an EMBL/GenBank/DDBJ whole genome shotgun (WGS) entry which is preliminary data.</text>
</comment>